<dbReference type="AlphaFoldDB" id="A0A183NFC2"/>
<feature type="region of interest" description="Disordered" evidence="1">
    <location>
        <begin position="44"/>
        <end position="93"/>
    </location>
</feature>
<gene>
    <name evidence="3" type="ORF">SMTD_LOCUS808</name>
</gene>
<dbReference type="Proteomes" id="UP000269396">
    <property type="component" value="Unassembled WGS sequence"/>
</dbReference>
<dbReference type="EMBL" id="UZAL01000786">
    <property type="protein sequence ID" value="VDO73178.1"/>
    <property type="molecule type" value="Genomic_DNA"/>
</dbReference>
<organism evidence="3 4">
    <name type="scientific">Schistosoma mattheei</name>
    <dbReference type="NCBI Taxonomy" id="31246"/>
    <lineage>
        <taxon>Eukaryota</taxon>
        <taxon>Metazoa</taxon>
        <taxon>Spiralia</taxon>
        <taxon>Lophotrochozoa</taxon>
        <taxon>Platyhelminthes</taxon>
        <taxon>Trematoda</taxon>
        <taxon>Digenea</taxon>
        <taxon>Strigeidida</taxon>
        <taxon>Schistosomatoidea</taxon>
        <taxon>Schistosomatidae</taxon>
        <taxon>Schistosoma</taxon>
    </lineage>
</organism>
<keyword evidence="2" id="KW-1133">Transmembrane helix</keyword>
<keyword evidence="2" id="KW-0472">Membrane</keyword>
<reference evidence="3 4" key="1">
    <citation type="submission" date="2018-11" db="EMBL/GenBank/DDBJ databases">
        <authorList>
            <consortium name="Pathogen Informatics"/>
        </authorList>
    </citation>
    <scope>NUCLEOTIDE SEQUENCE [LARGE SCALE GENOMIC DNA]</scope>
    <source>
        <strain>Denwood</strain>
        <strain evidence="4">Zambia</strain>
    </source>
</reference>
<keyword evidence="2" id="KW-0812">Transmembrane</keyword>
<name>A0A183NFC2_9TREM</name>
<evidence type="ECO:0000313" key="4">
    <source>
        <dbReference type="Proteomes" id="UP000269396"/>
    </source>
</evidence>
<evidence type="ECO:0000256" key="1">
    <source>
        <dbReference type="SAM" id="MobiDB-lite"/>
    </source>
</evidence>
<keyword evidence="4" id="KW-1185">Reference proteome</keyword>
<evidence type="ECO:0000256" key="2">
    <source>
        <dbReference type="SAM" id="Phobius"/>
    </source>
</evidence>
<feature type="region of interest" description="Disordered" evidence="1">
    <location>
        <begin position="158"/>
        <end position="208"/>
    </location>
</feature>
<sequence>MEWDSESALQGFLITMIVCIVSSVLYFMFRNTLFPHRISVHHDSENLARRRKKNDVRKSKKVKKRKVLVDSQQTEEIETDKTQTSDDTTGEEDEHLSDVLLDDYSSSSSEQSAERPIQPVIYEENCCKGDSEVIDTSTHKTEQSYVEGPSLDFSQATLSRNQSEDSDSVISPGSSEHSPTTDILSPVNDSKVPLTKSKKSKRRSGKRSVRYADLSKEAIFVEPDNMENSSESLEISRTDCVKPYKMGGKQESSNDSTLTLELRTTIKELEGQLKVSRVKRHVVLG</sequence>
<dbReference type="STRING" id="31246.A0A183NFC2"/>
<protein>
    <submittedName>
        <fullName evidence="3">Uncharacterized protein</fullName>
    </submittedName>
</protein>
<proteinExistence type="predicted"/>
<evidence type="ECO:0000313" key="3">
    <source>
        <dbReference type="EMBL" id="VDO73178.1"/>
    </source>
</evidence>
<feature type="compositionally biased region" description="Basic residues" evidence="1">
    <location>
        <begin position="196"/>
        <end position="208"/>
    </location>
</feature>
<feature type="transmembrane region" description="Helical" evidence="2">
    <location>
        <begin position="12"/>
        <end position="29"/>
    </location>
</feature>
<feature type="compositionally biased region" description="Basic residues" evidence="1">
    <location>
        <begin position="49"/>
        <end position="66"/>
    </location>
</feature>
<feature type="compositionally biased region" description="Polar residues" evidence="1">
    <location>
        <begin position="168"/>
        <end position="183"/>
    </location>
</feature>
<accession>A0A183NFC2</accession>